<protein>
    <submittedName>
        <fullName evidence="2">Uncharacterized protein</fullName>
    </submittedName>
</protein>
<proteinExistence type="predicted"/>
<evidence type="ECO:0000313" key="3">
    <source>
        <dbReference type="Proteomes" id="UP001054945"/>
    </source>
</evidence>
<dbReference type="EMBL" id="BPLR01011325">
    <property type="protein sequence ID" value="GIY45828.1"/>
    <property type="molecule type" value="Genomic_DNA"/>
</dbReference>
<dbReference type="Proteomes" id="UP001054945">
    <property type="component" value="Unassembled WGS sequence"/>
</dbReference>
<evidence type="ECO:0000256" key="1">
    <source>
        <dbReference type="SAM" id="MobiDB-lite"/>
    </source>
</evidence>
<reference evidence="2 3" key="1">
    <citation type="submission" date="2021-06" db="EMBL/GenBank/DDBJ databases">
        <title>Caerostris extrusa draft genome.</title>
        <authorList>
            <person name="Kono N."/>
            <person name="Arakawa K."/>
        </authorList>
    </citation>
    <scope>NUCLEOTIDE SEQUENCE [LARGE SCALE GENOMIC DNA]</scope>
</reference>
<feature type="compositionally biased region" description="Polar residues" evidence="1">
    <location>
        <begin position="40"/>
        <end position="52"/>
    </location>
</feature>
<organism evidence="2 3">
    <name type="scientific">Caerostris extrusa</name>
    <name type="common">Bark spider</name>
    <name type="synonym">Caerostris bankana</name>
    <dbReference type="NCBI Taxonomy" id="172846"/>
    <lineage>
        <taxon>Eukaryota</taxon>
        <taxon>Metazoa</taxon>
        <taxon>Ecdysozoa</taxon>
        <taxon>Arthropoda</taxon>
        <taxon>Chelicerata</taxon>
        <taxon>Arachnida</taxon>
        <taxon>Araneae</taxon>
        <taxon>Araneomorphae</taxon>
        <taxon>Entelegynae</taxon>
        <taxon>Araneoidea</taxon>
        <taxon>Araneidae</taxon>
        <taxon>Caerostris</taxon>
    </lineage>
</organism>
<feature type="region of interest" description="Disordered" evidence="1">
    <location>
        <begin position="40"/>
        <end position="78"/>
    </location>
</feature>
<evidence type="ECO:0000313" key="2">
    <source>
        <dbReference type="EMBL" id="GIY45828.1"/>
    </source>
</evidence>
<comment type="caution">
    <text evidence="2">The sequence shown here is derived from an EMBL/GenBank/DDBJ whole genome shotgun (WGS) entry which is preliminary data.</text>
</comment>
<dbReference type="AlphaFoldDB" id="A0AAV4TPF0"/>
<keyword evidence="3" id="KW-1185">Reference proteome</keyword>
<sequence length="78" mass="8790">MRLLVREQDLGMIISPTTFLLLAICLRKRTANISLLFSPTKQSSQYPDSTFFSEDPISHPNPTEANEAPSLPLPKLKY</sequence>
<accession>A0AAV4TPF0</accession>
<gene>
    <name evidence="2" type="ORF">CEXT_174471</name>
</gene>
<name>A0AAV4TPF0_CAEEX</name>